<dbReference type="STRING" id="1121869.SAMN03084138_00671"/>
<dbReference type="AlphaFoldDB" id="A0A1I5KMV6"/>
<keyword evidence="1" id="KW-0472">Membrane</keyword>
<keyword evidence="1" id="KW-0812">Transmembrane</keyword>
<name>A0A1I5KMV6_9GAMM</name>
<proteinExistence type="predicted"/>
<dbReference type="Proteomes" id="UP000182692">
    <property type="component" value="Unassembled WGS sequence"/>
</dbReference>
<keyword evidence="1" id="KW-1133">Transmembrane helix</keyword>
<dbReference type="OrthoDB" id="5917393at2"/>
<evidence type="ECO:0000313" key="2">
    <source>
        <dbReference type="EMBL" id="SFO86399.1"/>
    </source>
</evidence>
<gene>
    <name evidence="2" type="ORF">SAMN03084138_00671</name>
</gene>
<sequence length="97" mass="11775">MRSEDKFHTWKHHRKQGMFVYVLHLFLLITCPILIGVFIGLFHYAEPSFVQTFFLDLPLYLLTLFFTVMTYSVLVWYVKETRFKRRLRQRIAPSCNL</sequence>
<evidence type="ECO:0000256" key="1">
    <source>
        <dbReference type="SAM" id="Phobius"/>
    </source>
</evidence>
<feature type="transmembrane region" description="Helical" evidence="1">
    <location>
        <begin position="21"/>
        <end position="45"/>
    </location>
</feature>
<accession>A0A1I5KMV6</accession>
<feature type="transmembrane region" description="Helical" evidence="1">
    <location>
        <begin position="57"/>
        <end position="78"/>
    </location>
</feature>
<reference evidence="2 3" key="1">
    <citation type="submission" date="2016-10" db="EMBL/GenBank/DDBJ databases">
        <authorList>
            <person name="de Groot N.N."/>
        </authorList>
    </citation>
    <scope>NUCLEOTIDE SEQUENCE [LARGE SCALE GENOMIC DNA]</scope>
    <source>
        <strain evidence="2 3">DSM 15893</strain>
    </source>
</reference>
<organism evidence="2 3">
    <name type="scientific">Enterovibrio norvegicus DSM 15893</name>
    <dbReference type="NCBI Taxonomy" id="1121869"/>
    <lineage>
        <taxon>Bacteria</taxon>
        <taxon>Pseudomonadati</taxon>
        <taxon>Pseudomonadota</taxon>
        <taxon>Gammaproteobacteria</taxon>
        <taxon>Vibrionales</taxon>
        <taxon>Vibrionaceae</taxon>
        <taxon>Enterovibrio</taxon>
    </lineage>
</organism>
<protein>
    <submittedName>
        <fullName evidence="2">Uncharacterized protein</fullName>
    </submittedName>
</protein>
<evidence type="ECO:0000313" key="3">
    <source>
        <dbReference type="Proteomes" id="UP000182692"/>
    </source>
</evidence>
<dbReference type="EMBL" id="FOWR01000004">
    <property type="protein sequence ID" value="SFO86399.1"/>
    <property type="molecule type" value="Genomic_DNA"/>
</dbReference>